<keyword evidence="5" id="KW-0762">Sugar transport</keyword>
<accession>A0AAW4Y549</accession>
<feature type="non-terminal residue" evidence="15">
    <location>
        <position position="162"/>
    </location>
</feature>
<comment type="similarity">
    <text evidence="11">Belongs to the UlaA family.</text>
</comment>
<evidence type="ECO:0000256" key="3">
    <source>
        <dbReference type="ARBA" id="ARBA00022448"/>
    </source>
</evidence>
<evidence type="ECO:0000256" key="10">
    <source>
        <dbReference type="ARBA" id="ARBA00037387"/>
    </source>
</evidence>
<keyword evidence="4" id="KW-1003">Cell membrane</keyword>
<dbReference type="EMBL" id="JAIUEN010000019">
    <property type="protein sequence ID" value="MCE3361397.1"/>
    <property type="molecule type" value="Genomic_DNA"/>
</dbReference>
<evidence type="ECO:0000256" key="9">
    <source>
        <dbReference type="ARBA" id="ARBA00023136"/>
    </source>
</evidence>
<comment type="subcellular location">
    <subcellularLocation>
        <location evidence="1">Cell membrane</location>
        <topology evidence="1">Multi-pass membrane protein</topology>
    </subcellularLocation>
</comment>
<keyword evidence="9 14" id="KW-0472">Membrane</keyword>
<evidence type="ECO:0000256" key="14">
    <source>
        <dbReference type="SAM" id="Phobius"/>
    </source>
</evidence>
<name>A0AAW4Y549_STAAU</name>
<proteinExistence type="inferred from homology"/>
<protein>
    <recommendedName>
        <fullName evidence="12">Ascorbate-specific PTS system EIIC component</fullName>
    </recommendedName>
    <alternativeName>
        <fullName evidence="13">Ascorbate-specific permease IIC component UlaA</fullName>
    </alternativeName>
</protein>
<keyword evidence="3" id="KW-0813">Transport</keyword>
<sequence length="162" mass="17289">MQAILNFIVDILSQPAILVALIAFIGLIVQKKPAATITSGTIKTILGFLILSAGADVVVRSLEPFGKIFQHAFGVQGIVPNNEAIVSLALKDFGTTAALIMVCGMIVNILIARFTNLKYIFLTGHHTFYMAAFLAIILTVSHIKGWLTIVIGALVLGLIMAV</sequence>
<evidence type="ECO:0000256" key="8">
    <source>
        <dbReference type="ARBA" id="ARBA00022989"/>
    </source>
</evidence>
<evidence type="ECO:0000256" key="5">
    <source>
        <dbReference type="ARBA" id="ARBA00022597"/>
    </source>
</evidence>
<comment type="caution">
    <text evidence="15">The sequence shown here is derived from an EMBL/GenBank/DDBJ whole genome shotgun (WGS) entry which is preliminary data.</text>
</comment>
<dbReference type="AlphaFoldDB" id="A0AAW4Y549"/>
<organism evidence="15 16">
    <name type="scientific">Staphylococcus aureus</name>
    <dbReference type="NCBI Taxonomy" id="1280"/>
    <lineage>
        <taxon>Bacteria</taxon>
        <taxon>Bacillati</taxon>
        <taxon>Bacillota</taxon>
        <taxon>Bacilli</taxon>
        <taxon>Bacillales</taxon>
        <taxon>Staphylococcaceae</taxon>
        <taxon>Staphylococcus</taxon>
    </lineage>
</organism>
<evidence type="ECO:0000256" key="12">
    <source>
        <dbReference type="ARBA" id="ARBA00039702"/>
    </source>
</evidence>
<keyword evidence="8 14" id="KW-1133">Transmembrane helix</keyword>
<evidence type="ECO:0000256" key="11">
    <source>
        <dbReference type="ARBA" id="ARBA00038218"/>
    </source>
</evidence>
<keyword evidence="6" id="KW-0598">Phosphotransferase system</keyword>
<dbReference type="InterPro" id="IPR004703">
    <property type="entry name" value="PTS_sugar-sp_permease"/>
</dbReference>
<dbReference type="GO" id="GO:0009401">
    <property type="term" value="P:phosphoenolpyruvate-dependent sugar phosphotransferase system"/>
    <property type="evidence" value="ECO:0007669"/>
    <property type="project" value="UniProtKB-KW"/>
</dbReference>
<evidence type="ECO:0000313" key="15">
    <source>
        <dbReference type="EMBL" id="MCE3361397.1"/>
    </source>
</evidence>
<reference evidence="15" key="1">
    <citation type="journal article" date="2021" name="Front Med (Lausanne)">
        <title>The Prevalence and Determinants of Fusidic Acid Resistance Among Methicillin-Resistant Staphylococcus aureus Clinical Isolates in China.</title>
        <authorList>
            <person name="Zhao H."/>
            <person name="Wang X."/>
            <person name="Wang B."/>
            <person name="Xu Y."/>
            <person name="Rao L."/>
            <person name="Wan B."/>
            <person name="Guo Y."/>
            <person name="Wu X."/>
            <person name="Yu J."/>
            <person name="Chen L."/>
            <person name="Li M."/>
            <person name="Yu F."/>
        </authorList>
    </citation>
    <scope>NUCLEOTIDE SEQUENCE</scope>
    <source>
        <strain evidence="15">NC-4</strain>
    </source>
</reference>
<feature type="transmembrane region" description="Helical" evidence="14">
    <location>
        <begin position="143"/>
        <end position="161"/>
    </location>
</feature>
<dbReference type="GO" id="GO:0005886">
    <property type="term" value="C:plasma membrane"/>
    <property type="evidence" value="ECO:0007669"/>
    <property type="project" value="UniProtKB-SubCell"/>
</dbReference>
<dbReference type="RefSeq" id="WP_275949973.1">
    <property type="nucleotide sequence ID" value="NZ_JBBNEE010000201.1"/>
</dbReference>
<evidence type="ECO:0000256" key="2">
    <source>
        <dbReference type="ARBA" id="ARBA00011738"/>
    </source>
</evidence>
<keyword evidence="7 14" id="KW-0812">Transmembrane</keyword>
<evidence type="ECO:0000256" key="6">
    <source>
        <dbReference type="ARBA" id="ARBA00022683"/>
    </source>
</evidence>
<dbReference type="InterPro" id="IPR051562">
    <property type="entry name" value="Ascorbate-PTS_EIIC"/>
</dbReference>
<evidence type="ECO:0000256" key="4">
    <source>
        <dbReference type="ARBA" id="ARBA00022475"/>
    </source>
</evidence>
<dbReference type="PANTHER" id="PTHR33843">
    <property type="entry name" value="ASCORBATE-SPECIFIC PTS SYSTEM EIIC COMPONENT"/>
    <property type="match status" value="1"/>
</dbReference>
<dbReference type="PANTHER" id="PTHR33843:SF4">
    <property type="entry name" value="ASCORBATE-SPECIFIC PTS SYSTEM EIIC COMPONENT"/>
    <property type="match status" value="1"/>
</dbReference>
<evidence type="ECO:0000256" key="7">
    <source>
        <dbReference type="ARBA" id="ARBA00022692"/>
    </source>
</evidence>
<comment type="subunit">
    <text evidence="2">Homodimer.</text>
</comment>
<dbReference type="Proteomes" id="UP001200271">
    <property type="component" value="Unassembled WGS sequence"/>
</dbReference>
<comment type="function">
    <text evidence="10">The phosphoenolpyruvate-dependent sugar phosphotransferase system (sugar PTS), a major carbohydrate active transport system, catalyzes the phosphorylation of incoming sugar substrates concomitantly with their translocation across the cell membrane. The enzyme II UlaABC PTS system is involved in ascorbate transport.</text>
</comment>
<reference evidence="15" key="2">
    <citation type="submission" date="2023-08" db="EMBL/GenBank/DDBJ databases">
        <authorList>
            <person name="Zhao H."/>
            <person name="Wang X."/>
        </authorList>
    </citation>
    <scope>NUCLEOTIDE SEQUENCE</scope>
    <source>
        <strain evidence="15">NC-4</strain>
    </source>
</reference>
<evidence type="ECO:0000256" key="1">
    <source>
        <dbReference type="ARBA" id="ARBA00004651"/>
    </source>
</evidence>
<evidence type="ECO:0000313" key="16">
    <source>
        <dbReference type="Proteomes" id="UP001200271"/>
    </source>
</evidence>
<dbReference type="Pfam" id="PF03611">
    <property type="entry name" value="EIIC-GAT"/>
    <property type="match status" value="1"/>
</dbReference>
<feature type="transmembrane region" description="Helical" evidence="14">
    <location>
        <begin position="93"/>
        <end position="112"/>
    </location>
</feature>
<feature type="transmembrane region" description="Helical" evidence="14">
    <location>
        <begin position="12"/>
        <end position="29"/>
    </location>
</feature>
<evidence type="ECO:0000256" key="13">
    <source>
        <dbReference type="ARBA" id="ARBA00042859"/>
    </source>
</evidence>
<gene>
    <name evidence="15" type="ORF">LB359_03370</name>
</gene>